<keyword evidence="3" id="KW-1185">Reference proteome</keyword>
<accession>A0AA39U1L0</accession>
<evidence type="ECO:0000313" key="2">
    <source>
        <dbReference type="EMBL" id="KAK0474220.1"/>
    </source>
</evidence>
<dbReference type="Proteomes" id="UP001175227">
    <property type="component" value="Unassembled WGS sequence"/>
</dbReference>
<proteinExistence type="predicted"/>
<name>A0AA39U1L0_9AGAR</name>
<evidence type="ECO:0000313" key="3">
    <source>
        <dbReference type="Proteomes" id="UP001175227"/>
    </source>
</evidence>
<gene>
    <name evidence="2" type="ORF">IW261DRAFT_1423092</name>
    <name evidence="1" type="ORF">IW261DRAFT_1424403</name>
</gene>
<reference evidence="1" key="1">
    <citation type="submission" date="2023-06" db="EMBL/GenBank/DDBJ databases">
        <authorList>
            <consortium name="Lawrence Berkeley National Laboratory"/>
            <person name="Ahrendt S."/>
            <person name="Sahu N."/>
            <person name="Indic B."/>
            <person name="Wong-Bajracharya J."/>
            <person name="Merenyi Z."/>
            <person name="Ke H.-M."/>
            <person name="Monk M."/>
            <person name="Kocsube S."/>
            <person name="Drula E."/>
            <person name="Lipzen A."/>
            <person name="Balint B."/>
            <person name="Henrissat B."/>
            <person name="Andreopoulos B."/>
            <person name="Martin F.M."/>
            <person name="Harder C.B."/>
            <person name="Rigling D."/>
            <person name="Ford K.L."/>
            <person name="Foster G.D."/>
            <person name="Pangilinan J."/>
            <person name="Papanicolaou A."/>
            <person name="Barry K."/>
            <person name="LaButti K."/>
            <person name="Viragh M."/>
            <person name="Koriabine M."/>
            <person name="Yan M."/>
            <person name="Riley R."/>
            <person name="Champramary S."/>
            <person name="Plett K.L."/>
            <person name="Tsai I.J."/>
            <person name="Slot J."/>
            <person name="Sipos G."/>
            <person name="Plett J."/>
            <person name="Nagy L.G."/>
            <person name="Grigoriev I.V."/>
        </authorList>
    </citation>
    <scope>NUCLEOTIDE SEQUENCE</scope>
    <source>
        <strain evidence="1">ICMP 16352</strain>
    </source>
</reference>
<dbReference type="EMBL" id="JAUEPR010000041">
    <property type="protein sequence ID" value="KAK0472348.1"/>
    <property type="molecule type" value="Genomic_DNA"/>
</dbReference>
<dbReference type="AlphaFoldDB" id="A0AA39U1L0"/>
<evidence type="ECO:0000313" key="1">
    <source>
        <dbReference type="EMBL" id="KAK0472348.1"/>
    </source>
</evidence>
<protein>
    <submittedName>
        <fullName evidence="1">Uncharacterized protein</fullName>
    </submittedName>
</protein>
<organism evidence="1 3">
    <name type="scientific">Armillaria novae-zelandiae</name>
    <dbReference type="NCBI Taxonomy" id="153914"/>
    <lineage>
        <taxon>Eukaryota</taxon>
        <taxon>Fungi</taxon>
        <taxon>Dikarya</taxon>
        <taxon>Basidiomycota</taxon>
        <taxon>Agaricomycotina</taxon>
        <taxon>Agaricomycetes</taxon>
        <taxon>Agaricomycetidae</taxon>
        <taxon>Agaricales</taxon>
        <taxon>Marasmiineae</taxon>
        <taxon>Physalacriaceae</taxon>
        <taxon>Armillaria</taxon>
    </lineage>
</organism>
<dbReference type="EMBL" id="JAUEPR010000028">
    <property type="protein sequence ID" value="KAK0474220.1"/>
    <property type="molecule type" value="Genomic_DNA"/>
</dbReference>
<sequence length="183" mass="20017">MDSFNTGTIVLNEVNTARLSHTVSQVELCAKPFTSTVHDNASITHFYLILISSQLWGLWQRLQLDIMCSWQNDVVTPEVTVTGRDCIPTGTHIDRVLSFPLLRTDISAGDLLELITGAGLDNVTVNANNAACGRFCFQALQTFADAGLIEGDWAEEAYEWHTDIGVASEGLGATMIDEDIINL</sequence>
<comment type="caution">
    <text evidence="1">The sequence shown here is derived from an EMBL/GenBank/DDBJ whole genome shotgun (WGS) entry which is preliminary data.</text>
</comment>